<dbReference type="AlphaFoldDB" id="A0A1A2YAN6"/>
<evidence type="ECO:0000313" key="3">
    <source>
        <dbReference type="EMBL" id="OBI34508.1"/>
    </source>
</evidence>
<dbReference type="Proteomes" id="UP000093943">
    <property type="component" value="Unassembled WGS sequence"/>
</dbReference>
<dbReference type="PANTHER" id="PTHR33055">
    <property type="entry name" value="TRANSPOSASE FOR INSERTION SEQUENCE ELEMENT IS1111A"/>
    <property type="match status" value="1"/>
</dbReference>
<evidence type="ECO:0000259" key="1">
    <source>
        <dbReference type="Pfam" id="PF01548"/>
    </source>
</evidence>
<dbReference type="Pfam" id="PF02371">
    <property type="entry name" value="Transposase_20"/>
    <property type="match status" value="1"/>
</dbReference>
<protein>
    <submittedName>
        <fullName evidence="3">Transposase</fullName>
    </submittedName>
</protein>
<organism evidence="3 4">
    <name type="scientific">Mycolicibacter sinensis (strain JDM601)</name>
    <name type="common">Mycobacterium sinense</name>
    <dbReference type="NCBI Taxonomy" id="875328"/>
    <lineage>
        <taxon>Bacteria</taxon>
        <taxon>Bacillati</taxon>
        <taxon>Actinomycetota</taxon>
        <taxon>Actinomycetes</taxon>
        <taxon>Mycobacteriales</taxon>
        <taxon>Mycobacteriaceae</taxon>
        <taxon>Mycolicibacter</taxon>
    </lineage>
</organism>
<gene>
    <name evidence="3" type="ORF">A5710_11725</name>
</gene>
<comment type="caution">
    <text evidence="3">The sequence shown here is derived from an EMBL/GenBank/DDBJ whole genome shotgun (WGS) entry which is preliminary data.</text>
</comment>
<evidence type="ECO:0000259" key="2">
    <source>
        <dbReference type="Pfam" id="PF02371"/>
    </source>
</evidence>
<proteinExistence type="predicted"/>
<dbReference type="EMBL" id="LZKG01000003">
    <property type="protein sequence ID" value="OBI34508.1"/>
    <property type="molecule type" value="Genomic_DNA"/>
</dbReference>
<feature type="domain" description="Transposase IS116/IS110/IS902 C-terminal" evidence="2">
    <location>
        <begin position="280"/>
        <end position="352"/>
    </location>
</feature>
<dbReference type="InterPro" id="IPR003346">
    <property type="entry name" value="Transposase_20"/>
</dbReference>
<dbReference type="GO" id="GO:0004803">
    <property type="term" value="F:transposase activity"/>
    <property type="evidence" value="ECO:0007669"/>
    <property type="project" value="InterPro"/>
</dbReference>
<evidence type="ECO:0000313" key="4">
    <source>
        <dbReference type="Proteomes" id="UP000093943"/>
    </source>
</evidence>
<feature type="domain" description="Transposase IS110-like N-terminal" evidence="1">
    <location>
        <begin position="15"/>
        <end position="173"/>
    </location>
</feature>
<dbReference type="OrthoDB" id="9811278at2"/>
<dbReference type="InterPro" id="IPR002525">
    <property type="entry name" value="Transp_IS110-like_N"/>
</dbReference>
<name>A0A1A2YAN6_MYCSD</name>
<dbReference type="InterPro" id="IPR047650">
    <property type="entry name" value="Transpos_IS110"/>
</dbReference>
<accession>A0A1A2YAN6</accession>
<sequence>MSVRFAPVTSSTIVVAVDVGKTSAVLSATDSARKRVFGPVEFAMTRSGLAGVVHQVGAVVPPCGQVKVGVEAAGHYHRPVVDYRWPAGWEVLELNPAHVTEQRRVAGRRRVKTDAIDLEAITELVLAGRGQPVTSREVLLGELAAWARHRSRRVGTRSATKNQLLGQLDRAFPGLTRALPDVLGTKIGRLVAAEFADPARLSALGTSRLIKFAAVRDVRLRRPVAERLVTAAREALPTRDAAVARRVLASDVGLLADLDAQICAAEAELARLVPSSPFATLTSVPGWGVIRTSNYAAALGDPRRWPGHKQIYRASGLSPMQYESAGKRRDGKISREGSVALRRALIELGIGLWLTEPAAKTYAAELKARGKHGGVIGCALAHRATRIAYALVRDHSSYDPSRWS</sequence>
<dbReference type="GO" id="GO:0003677">
    <property type="term" value="F:DNA binding"/>
    <property type="evidence" value="ECO:0007669"/>
    <property type="project" value="InterPro"/>
</dbReference>
<dbReference type="Pfam" id="PF01548">
    <property type="entry name" value="DEDD_Tnp_IS110"/>
    <property type="match status" value="1"/>
</dbReference>
<dbReference type="NCBIfam" id="NF033542">
    <property type="entry name" value="transpos_IS110"/>
    <property type="match status" value="1"/>
</dbReference>
<reference evidence="4" key="1">
    <citation type="submission" date="2016-06" db="EMBL/GenBank/DDBJ databases">
        <authorList>
            <person name="Sutton G."/>
            <person name="Brinkac L."/>
            <person name="Sanka R."/>
            <person name="Adams M."/>
            <person name="Lau E."/>
            <person name="Sam S."/>
            <person name="Sreng N."/>
            <person name="Him V."/>
            <person name="Kerleguer A."/>
            <person name="Cheng S."/>
        </authorList>
    </citation>
    <scope>NUCLEOTIDE SEQUENCE [LARGE SCALE GENOMIC DNA]</scope>
    <source>
        <strain evidence="4">E1876</strain>
    </source>
</reference>
<dbReference type="PANTHER" id="PTHR33055:SF3">
    <property type="entry name" value="PUTATIVE TRANSPOSASE FOR IS117-RELATED"/>
    <property type="match status" value="1"/>
</dbReference>
<dbReference type="GO" id="GO:0006313">
    <property type="term" value="P:DNA transposition"/>
    <property type="evidence" value="ECO:0007669"/>
    <property type="project" value="InterPro"/>
</dbReference>
<dbReference type="RefSeq" id="WP_064920845.1">
    <property type="nucleotide sequence ID" value="NZ_LZJK01000045.1"/>
</dbReference>